<dbReference type="RefSeq" id="WP_012926569.1">
    <property type="nucleotide sequence ID" value="NC_013730.1"/>
</dbReference>
<keyword evidence="2" id="KW-1185">Reference proteome</keyword>
<dbReference type="STRING" id="504472.Slin_1975"/>
<dbReference type="Proteomes" id="UP000002028">
    <property type="component" value="Chromosome"/>
</dbReference>
<dbReference type="KEGG" id="sli:Slin_1975"/>
<proteinExistence type="predicted"/>
<organism evidence="1 2">
    <name type="scientific">Spirosoma linguale (strain ATCC 33905 / DSM 74 / LMG 10896 / Claus 1)</name>
    <dbReference type="NCBI Taxonomy" id="504472"/>
    <lineage>
        <taxon>Bacteria</taxon>
        <taxon>Pseudomonadati</taxon>
        <taxon>Bacteroidota</taxon>
        <taxon>Cytophagia</taxon>
        <taxon>Cytophagales</taxon>
        <taxon>Cytophagaceae</taxon>
        <taxon>Spirosoma</taxon>
    </lineage>
</organism>
<dbReference type="eggNOG" id="ENOG5030Y1Z">
    <property type="taxonomic scope" value="Bacteria"/>
</dbReference>
<dbReference type="AlphaFoldDB" id="D2QCL5"/>
<evidence type="ECO:0000313" key="1">
    <source>
        <dbReference type="EMBL" id="ADB38020.1"/>
    </source>
</evidence>
<dbReference type="HOGENOM" id="CLU_1990275_0_0_10"/>
<protein>
    <submittedName>
        <fullName evidence="1">Uncharacterized protein</fullName>
    </submittedName>
</protein>
<dbReference type="EMBL" id="CP001769">
    <property type="protein sequence ID" value="ADB38020.1"/>
    <property type="molecule type" value="Genomic_DNA"/>
</dbReference>
<name>D2QCL5_SPILD</name>
<evidence type="ECO:0000313" key="2">
    <source>
        <dbReference type="Proteomes" id="UP000002028"/>
    </source>
</evidence>
<reference evidence="1 2" key="1">
    <citation type="journal article" date="2010" name="Stand. Genomic Sci.">
        <title>Complete genome sequence of Spirosoma linguale type strain (1).</title>
        <authorList>
            <person name="Lail K."/>
            <person name="Sikorski J."/>
            <person name="Saunders E."/>
            <person name="Lapidus A."/>
            <person name="Glavina Del Rio T."/>
            <person name="Copeland A."/>
            <person name="Tice H."/>
            <person name="Cheng J.-F."/>
            <person name="Lucas S."/>
            <person name="Nolan M."/>
            <person name="Bruce D."/>
            <person name="Goodwin L."/>
            <person name="Pitluck S."/>
            <person name="Ivanova N."/>
            <person name="Mavromatis K."/>
            <person name="Ovchinnikova G."/>
            <person name="Pati A."/>
            <person name="Chen A."/>
            <person name="Palaniappan K."/>
            <person name="Land M."/>
            <person name="Hauser L."/>
            <person name="Chang Y.-J."/>
            <person name="Jeffries C.D."/>
            <person name="Chain P."/>
            <person name="Brettin T."/>
            <person name="Detter J.C."/>
            <person name="Schuetze A."/>
            <person name="Rohde M."/>
            <person name="Tindall B.J."/>
            <person name="Goeker M."/>
            <person name="Bristow J."/>
            <person name="Eisen J.A."/>
            <person name="Markowitz V."/>
            <person name="Hugenholtz P."/>
            <person name="Kyrpides N.C."/>
            <person name="Klenk H.-P."/>
            <person name="Chen F."/>
        </authorList>
    </citation>
    <scope>NUCLEOTIDE SEQUENCE [LARGE SCALE GENOMIC DNA]</scope>
    <source>
        <strain evidence="2">ATCC 33905 / DSM 74 / LMG 10896 / Claus 1</strain>
    </source>
</reference>
<accession>D2QCL5</accession>
<gene>
    <name evidence="1" type="ordered locus">Slin_1975</name>
</gene>
<sequence>MSQSFKLRFDQMRDGDPTAPEATEAPLGLHSIYPTVGYTRNLCLVWPDGRKLFANYAYLVAGEFEPGDETNMIRLSFSAQLITLRGYGLEPLFIALLDHLPRFILASDPRYVLDEDKANAVVIEMAVEKNE</sequence>